<sequence length="313" mass="34541">MTEEQLEDIFKTAGPIQSTKLMFDKVTGKSKGFAFIQYYDSKSASSAIRNLDNHKVGNLRLKVNYSSGSFQSSNNDTSSGNDDENSGKDAGAIPDIVNAVSSLTAQYKVELLAELKQMIINKPENASLLLSSNPQLSYAVVQSLFELGLVDAKFLVVSGDNFGCGSSREHAPWALADFGIRSIIAPSFGDIFYNNSLKNGLLPIRISAQEINEKLIPLSEKAIPFCIDLEKQQIVSESNEVIIDHFDIDPFRKHCLINGLDDIGITLQKENEISVYEKKRHSVHSFLESGTKKLGKMVVHPAYTDLNTASKDW</sequence>
<evidence type="ECO:0000256" key="2">
    <source>
        <dbReference type="ARBA" id="ARBA00002695"/>
    </source>
</evidence>
<protein>
    <recommendedName>
        <fullName evidence="4">3-isopropylmalate dehydratase</fullName>
        <ecNumber evidence="4">4.2.1.33</ecNumber>
    </recommendedName>
</protein>
<keyword evidence="7 10" id="KW-0694">RNA-binding</keyword>
<dbReference type="Proteomes" id="UP000037069">
    <property type="component" value="Unassembled WGS sequence"/>
</dbReference>
<dbReference type="Pfam" id="PF00694">
    <property type="entry name" value="Aconitase_C"/>
    <property type="match status" value="1"/>
</dbReference>
<evidence type="ECO:0000256" key="9">
    <source>
        <dbReference type="ARBA" id="ARBA00023304"/>
    </source>
</evidence>
<comment type="catalytic activity">
    <reaction evidence="1">
        <text>(2R,3S)-3-isopropylmalate = (2S)-2-isopropylmalate</text>
        <dbReference type="Rhea" id="RHEA:32287"/>
        <dbReference type="ChEBI" id="CHEBI:1178"/>
        <dbReference type="ChEBI" id="CHEBI:35121"/>
        <dbReference type="EC" id="4.2.1.33"/>
    </reaction>
</comment>
<dbReference type="SUPFAM" id="SSF54928">
    <property type="entry name" value="RNA-binding domain, RBD"/>
    <property type="match status" value="1"/>
</dbReference>
<dbReference type="EC" id="4.2.1.33" evidence="4"/>
<evidence type="ECO:0000313" key="13">
    <source>
        <dbReference type="EMBL" id="KNC34395.1"/>
    </source>
</evidence>
<name>A0A0L0CPX0_LUCCU</name>
<dbReference type="PANTHER" id="PTHR45735:SF2">
    <property type="entry name" value="CLEAVAGE STIMULATION FACTOR SUBUNIT 2"/>
    <property type="match status" value="1"/>
</dbReference>
<gene>
    <name evidence="13" type="ORF">FF38_08346</name>
</gene>
<dbReference type="GO" id="GO:0009098">
    <property type="term" value="P:L-leucine biosynthetic process"/>
    <property type="evidence" value="ECO:0007669"/>
    <property type="project" value="UniProtKB-UniPathway"/>
</dbReference>
<keyword evidence="5" id="KW-0432">Leucine biosynthesis</keyword>
<dbReference type="InterPro" id="IPR015928">
    <property type="entry name" value="Aconitase/3IPM_dehydase_swvl"/>
</dbReference>
<keyword evidence="6" id="KW-0028">Amino-acid biosynthesis</keyword>
<keyword evidence="8" id="KW-0456">Lyase</keyword>
<comment type="pathway">
    <text evidence="3">Amino-acid biosynthesis; L-leucine biosynthesis; L-leucine from 3-methyl-2-oxobutanoate: step 2/4.</text>
</comment>
<dbReference type="UniPathway" id="UPA00048">
    <property type="reaction ID" value="UER00071"/>
</dbReference>
<dbReference type="InterPro" id="IPR000573">
    <property type="entry name" value="AconitaseA/IPMdHydase_ssu_swvl"/>
</dbReference>
<evidence type="ECO:0000256" key="8">
    <source>
        <dbReference type="ARBA" id="ARBA00023239"/>
    </source>
</evidence>
<dbReference type="SUPFAM" id="SSF52016">
    <property type="entry name" value="LeuD/IlvD-like"/>
    <property type="match status" value="1"/>
</dbReference>
<dbReference type="EMBL" id="JRES01000071">
    <property type="protein sequence ID" value="KNC34395.1"/>
    <property type="molecule type" value="Genomic_DNA"/>
</dbReference>
<dbReference type="PANTHER" id="PTHR45735">
    <property type="entry name" value="CLEAVAGE STIMULATION FACTOR SUBUNIT 2"/>
    <property type="match status" value="1"/>
</dbReference>
<dbReference type="Gene3D" id="3.20.19.10">
    <property type="entry name" value="Aconitase, domain 4"/>
    <property type="match status" value="1"/>
</dbReference>
<dbReference type="InterPro" id="IPR004431">
    <property type="entry name" value="3-IsopropMal_deHydase_ssu"/>
</dbReference>
<evidence type="ECO:0000256" key="4">
    <source>
        <dbReference type="ARBA" id="ARBA00011998"/>
    </source>
</evidence>
<organism evidence="13 14">
    <name type="scientific">Lucilia cuprina</name>
    <name type="common">Green bottle fly</name>
    <name type="synonym">Australian sheep blowfly</name>
    <dbReference type="NCBI Taxonomy" id="7375"/>
    <lineage>
        <taxon>Eukaryota</taxon>
        <taxon>Metazoa</taxon>
        <taxon>Ecdysozoa</taxon>
        <taxon>Arthropoda</taxon>
        <taxon>Hexapoda</taxon>
        <taxon>Insecta</taxon>
        <taxon>Pterygota</taxon>
        <taxon>Neoptera</taxon>
        <taxon>Endopterygota</taxon>
        <taxon>Diptera</taxon>
        <taxon>Brachycera</taxon>
        <taxon>Muscomorpha</taxon>
        <taxon>Oestroidea</taxon>
        <taxon>Calliphoridae</taxon>
        <taxon>Luciliinae</taxon>
        <taxon>Lucilia</taxon>
    </lineage>
</organism>
<feature type="domain" description="RRM" evidence="12">
    <location>
        <begin position="1"/>
        <end position="68"/>
    </location>
</feature>
<dbReference type="InterPro" id="IPR035979">
    <property type="entry name" value="RBD_domain_sf"/>
</dbReference>
<dbReference type="Pfam" id="PF00076">
    <property type="entry name" value="RRM_1"/>
    <property type="match status" value="1"/>
</dbReference>
<accession>A0A0L0CPX0</accession>
<evidence type="ECO:0000256" key="11">
    <source>
        <dbReference type="SAM" id="MobiDB-lite"/>
    </source>
</evidence>
<dbReference type="GO" id="GO:0005847">
    <property type="term" value="C:mRNA cleavage and polyadenylation specificity factor complex"/>
    <property type="evidence" value="ECO:0007669"/>
    <property type="project" value="TreeGrafter"/>
</dbReference>
<keyword evidence="9" id="KW-0100">Branched-chain amino acid biosynthesis</keyword>
<comment type="caution">
    <text evidence="13">The sequence shown here is derived from an EMBL/GenBank/DDBJ whole genome shotgun (WGS) entry which is preliminary data.</text>
</comment>
<dbReference type="InterPro" id="IPR012677">
    <property type="entry name" value="Nucleotide-bd_a/b_plait_sf"/>
</dbReference>
<evidence type="ECO:0000256" key="3">
    <source>
        <dbReference type="ARBA" id="ARBA00004729"/>
    </source>
</evidence>
<dbReference type="CDD" id="cd01577">
    <property type="entry name" value="IPMI_Swivel"/>
    <property type="match status" value="1"/>
</dbReference>
<evidence type="ECO:0000256" key="1">
    <source>
        <dbReference type="ARBA" id="ARBA00000491"/>
    </source>
</evidence>
<dbReference type="Gene3D" id="3.30.70.330">
    <property type="match status" value="1"/>
</dbReference>
<dbReference type="OrthoDB" id="272703at2759"/>
<dbReference type="GO" id="GO:0003861">
    <property type="term" value="F:3-isopropylmalate dehydratase activity"/>
    <property type="evidence" value="ECO:0007669"/>
    <property type="project" value="UniProtKB-EC"/>
</dbReference>
<dbReference type="NCBIfam" id="TIGR00171">
    <property type="entry name" value="leuD"/>
    <property type="match status" value="1"/>
</dbReference>
<dbReference type="PROSITE" id="PS50102">
    <property type="entry name" value="RRM"/>
    <property type="match status" value="1"/>
</dbReference>
<dbReference type="InterPro" id="IPR033940">
    <property type="entry name" value="IPMI_Swivel"/>
</dbReference>
<dbReference type="GO" id="GO:0003729">
    <property type="term" value="F:mRNA binding"/>
    <property type="evidence" value="ECO:0007669"/>
    <property type="project" value="TreeGrafter"/>
</dbReference>
<dbReference type="SMART" id="SM00360">
    <property type="entry name" value="RRM"/>
    <property type="match status" value="1"/>
</dbReference>
<evidence type="ECO:0000256" key="6">
    <source>
        <dbReference type="ARBA" id="ARBA00022605"/>
    </source>
</evidence>
<reference evidence="13 14" key="1">
    <citation type="journal article" date="2015" name="Nat. Commun.">
        <title>Lucilia cuprina genome unlocks parasitic fly biology to underpin future interventions.</title>
        <authorList>
            <person name="Anstead C.A."/>
            <person name="Korhonen P.K."/>
            <person name="Young N.D."/>
            <person name="Hall R.S."/>
            <person name="Jex A.R."/>
            <person name="Murali S.C."/>
            <person name="Hughes D.S."/>
            <person name="Lee S.F."/>
            <person name="Perry T."/>
            <person name="Stroehlein A.J."/>
            <person name="Ansell B.R."/>
            <person name="Breugelmans B."/>
            <person name="Hofmann A."/>
            <person name="Qu J."/>
            <person name="Dugan S."/>
            <person name="Lee S.L."/>
            <person name="Chao H."/>
            <person name="Dinh H."/>
            <person name="Han Y."/>
            <person name="Doddapaneni H.V."/>
            <person name="Worley K.C."/>
            <person name="Muzny D.M."/>
            <person name="Ioannidis P."/>
            <person name="Waterhouse R.M."/>
            <person name="Zdobnov E.M."/>
            <person name="James P.J."/>
            <person name="Bagnall N.H."/>
            <person name="Kotze A.C."/>
            <person name="Gibbs R.A."/>
            <person name="Richards S."/>
            <person name="Batterham P."/>
            <person name="Gasser R.B."/>
        </authorList>
    </citation>
    <scope>NUCLEOTIDE SEQUENCE [LARGE SCALE GENOMIC DNA]</scope>
    <source>
        <strain evidence="13 14">LS</strain>
        <tissue evidence="13">Full body</tissue>
    </source>
</reference>
<evidence type="ECO:0000313" key="14">
    <source>
        <dbReference type="Proteomes" id="UP000037069"/>
    </source>
</evidence>
<dbReference type="InterPro" id="IPR000504">
    <property type="entry name" value="RRM_dom"/>
</dbReference>
<dbReference type="AlphaFoldDB" id="A0A0L0CPX0"/>
<evidence type="ECO:0000259" key="12">
    <source>
        <dbReference type="PROSITE" id="PS50102"/>
    </source>
</evidence>
<evidence type="ECO:0000256" key="10">
    <source>
        <dbReference type="PROSITE-ProRule" id="PRU00176"/>
    </source>
</evidence>
<comment type="function">
    <text evidence="2">Catalyzes the isomerization between 2-isopropylmalate and 3-isopropylmalate, via the formation of 2-isopropylmaleate.</text>
</comment>
<dbReference type="GO" id="GO:0009316">
    <property type="term" value="C:3-isopropylmalate dehydratase complex"/>
    <property type="evidence" value="ECO:0007669"/>
    <property type="project" value="InterPro"/>
</dbReference>
<feature type="region of interest" description="Disordered" evidence="11">
    <location>
        <begin position="67"/>
        <end position="88"/>
    </location>
</feature>
<dbReference type="STRING" id="7375.A0A0L0CPX0"/>
<evidence type="ECO:0000256" key="7">
    <source>
        <dbReference type="ARBA" id="ARBA00022884"/>
    </source>
</evidence>
<evidence type="ECO:0000256" key="5">
    <source>
        <dbReference type="ARBA" id="ARBA00022430"/>
    </source>
</evidence>
<proteinExistence type="predicted"/>
<keyword evidence="14" id="KW-1185">Reference proteome</keyword>